<evidence type="ECO:0000313" key="1">
    <source>
        <dbReference type="EMBL" id="OPE55431.1"/>
    </source>
</evidence>
<dbReference type="OrthoDB" id="4462506at2"/>
<keyword evidence="4" id="KW-1185">Reference proteome</keyword>
<accession>A0A1Q4HG23</accession>
<dbReference type="RefSeq" id="WP_073855957.1">
    <property type="nucleotide sequence ID" value="NZ_BAAATC010000019.1"/>
</dbReference>
<evidence type="ECO:0000313" key="3">
    <source>
        <dbReference type="Proteomes" id="UP000191039"/>
    </source>
</evidence>
<name>A0A1Q4HG23_9MYCO</name>
<dbReference type="Proteomes" id="UP000191039">
    <property type="component" value="Unassembled WGS sequence"/>
</dbReference>
<gene>
    <name evidence="1" type="ORF">BV510_05200</name>
    <name evidence="2" type="ORF">CRI78_00345</name>
</gene>
<evidence type="ECO:0000313" key="2">
    <source>
        <dbReference type="EMBL" id="PEG56352.1"/>
    </source>
</evidence>
<dbReference type="STRING" id="1801.BRW64_09410"/>
<protein>
    <submittedName>
        <fullName evidence="2">DUF2617 domain-containing protein</fullName>
    </submittedName>
</protein>
<dbReference type="EMBL" id="PDCR01000001">
    <property type="protein sequence ID" value="PEG56352.1"/>
    <property type="molecule type" value="Genomic_DNA"/>
</dbReference>
<dbReference type="Proteomes" id="UP000220340">
    <property type="component" value="Unassembled WGS sequence"/>
</dbReference>
<dbReference type="AlphaFoldDB" id="A0A1Q4HG23"/>
<reference evidence="2 4" key="2">
    <citation type="submission" date="2017-10" db="EMBL/GenBank/DDBJ databases">
        <title>The new phylogeny of genus Mycobacterium.</title>
        <authorList>
            <person name="Tortoli E."/>
            <person name="Trovato A."/>
            <person name="Cirillo D.M."/>
        </authorList>
    </citation>
    <scope>NUCLEOTIDE SEQUENCE [LARGE SCALE GENOMIC DNA]</scope>
    <source>
        <strain evidence="2 4">IP141170001</strain>
    </source>
</reference>
<organism evidence="1 3">
    <name type="scientific">Mycolicibacterium diernhoferi</name>
    <dbReference type="NCBI Taxonomy" id="1801"/>
    <lineage>
        <taxon>Bacteria</taxon>
        <taxon>Bacillati</taxon>
        <taxon>Actinomycetota</taxon>
        <taxon>Actinomycetes</taxon>
        <taxon>Mycobacteriales</taxon>
        <taxon>Mycobacteriaceae</taxon>
        <taxon>Mycolicibacterium</taxon>
    </lineage>
</organism>
<proteinExistence type="predicted"/>
<evidence type="ECO:0000313" key="4">
    <source>
        <dbReference type="Proteomes" id="UP000220340"/>
    </source>
</evidence>
<reference evidence="1 3" key="1">
    <citation type="submission" date="2016-09" db="EMBL/GenBank/DDBJ databases">
        <title>genome sequences of unsequenced Mycobacteria.</title>
        <authorList>
            <person name="Greninger A.L."/>
            <person name="Jerome K.R."/>
            <person name="Mcnair B."/>
            <person name="Wallis C."/>
            <person name="Fang F."/>
        </authorList>
    </citation>
    <scope>NUCLEOTIDE SEQUENCE [LARGE SCALE GENOMIC DNA]</scope>
    <source>
        <strain evidence="1 3">BM1</strain>
    </source>
</reference>
<comment type="caution">
    <text evidence="1">The sequence shown here is derived from an EMBL/GenBank/DDBJ whole genome shotgun (WGS) entry which is preliminary data.</text>
</comment>
<dbReference type="EMBL" id="MIJD01000032">
    <property type="protein sequence ID" value="OPE55431.1"/>
    <property type="molecule type" value="Genomic_DNA"/>
</dbReference>
<dbReference type="Pfam" id="PF10936">
    <property type="entry name" value="DUF2617"/>
    <property type="match status" value="1"/>
</dbReference>
<dbReference type="InterPro" id="IPR024486">
    <property type="entry name" value="DUF2617"/>
</dbReference>
<sequence length="169" mass="17832">MPLHQLRVVPADVSGAGLRLTLNAPAPAPLAACTLPHPDGADLVLGVLGASHVISVTDPARPFSEQVSCTLHATGTALPGSAEAPGYRLRSDTRTHGETAFRGIAADLRHRCEQETGWLGGSFPGDEAALTALWAVPDGPGWHWQTWHLYPDGDNGGGTVVHTESRWRP</sequence>